<evidence type="ECO:0000256" key="1">
    <source>
        <dbReference type="SAM" id="MobiDB-lite"/>
    </source>
</evidence>
<name>A0A5M9JSK1_MONFR</name>
<reference evidence="2 3" key="1">
    <citation type="submission" date="2019-06" db="EMBL/GenBank/DDBJ databases">
        <title>Genome Sequence of the Brown Rot Fungal Pathogen Monilinia fructicola.</title>
        <authorList>
            <person name="De Miccolis Angelini R.M."/>
            <person name="Landi L."/>
            <person name="Abate D."/>
            <person name="Pollastro S."/>
            <person name="Romanazzi G."/>
            <person name="Faretra F."/>
        </authorList>
    </citation>
    <scope>NUCLEOTIDE SEQUENCE [LARGE SCALE GENOMIC DNA]</scope>
    <source>
        <strain evidence="2 3">Mfrc123</strain>
    </source>
</reference>
<organism evidence="2 3">
    <name type="scientific">Monilinia fructicola</name>
    <name type="common">Brown rot fungus</name>
    <name type="synonym">Ciboria fructicola</name>
    <dbReference type="NCBI Taxonomy" id="38448"/>
    <lineage>
        <taxon>Eukaryota</taxon>
        <taxon>Fungi</taxon>
        <taxon>Dikarya</taxon>
        <taxon>Ascomycota</taxon>
        <taxon>Pezizomycotina</taxon>
        <taxon>Leotiomycetes</taxon>
        <taxon>Helotiales</taxon>
        <taxon>Sclerotiniaceae</taxon>
        <taxon>Monilinia</taxon>
    </lineage>
</organism>
<protein>
    <submittedName>
        <fullName evidence="2">Uncharacterized protein</fullName>
    </submittedName>
</protein>
<feature type="compositionally biased region" description="Basic residues" evidence="1">
    <location>
        <begin position="32"/>
        <end position="44"/>
    </location>
</feature>
<evidence type="ECO:0000313" key="3">
    <source>
        <dbReference type="Proteomes" id="UP000322873"/>
    </source>
</evidence>
<feature type="region of interest" description="Disordered" evidence="1">
    <location>
        <begin position="1"/>
        <end position="77"/>
    </location>
</feature>
<evidence type="ECO:0000313" key="2">
    <source>
        <dbReference type="EMBL" id="KAA8571677.1"/>
    </source>
</evidence>
<keyword evidence="3" id="KW-1185">Reference proteome</keyword>
<gene>
    <name evidence="2" type="ORF">EYC84_001663</name>
</gene>
<dbReference type="EMBL" id="VICG01000005">
    <property type="protein sequence ID" value="KAA8571677.1"/>
    <property type="molecule type" value="Genomic_DNA"/>
</dbReference>
<proteinExistence type="predicted"/>
<dbReference type="AlphaFoldDB" id="A0A5M9JSK1"/>
<accession>A0A5M9JSK1</accession>
<dbReference type="Proteomes" id="UP000322873">
    <property type="component" value="Unassembled WGS sequence"/>
</dbReference>
<comment type="caution">
    <text evidence="2">The sequence shown here is derived from an EMBL/GenBank/DDBJ whole genome shotgun (WGS) entry which is preliminary data.</text>
</comment>
<sequence>MPSLAIPPLLFSKHPTHHHQPSPPSPTLHTSTKTKHKTPSTKHQIKQETKAKRQIRRPSHFQSSNIPPPSPLGNIPRLATYMADSESRPSVHRPSIHYVAPHSLTHSVPVTGFRKNLDVDVKIQECAGAYILTYAVTPPSY</sequence>